<evidence type="ECO:0000256" key="10">
    <source>
        <dbReference type="ARBA" id="ARBA00023049"/>
    </source>
</evidence>
<dbReference type="STRING" id="1867952.MTBPR1_30332"/>
<keyword evidence="15" id="KW-1185">Reference proteome</keyword>
<dbReference type="PANTHER" id="PTHR43221">
    <property type="entry name" value="PROTEASE HTPX"/>
    <property type="match status" value="1"/>
</dbReference>
<keyword evidence="11 12" id="KW-0472">Membrane</keyword>
<evidence type="ECO:0000256" key="9">
    <source>
        <dbReference type="ARBA" id="ARBA00022989"/>
    </source>
</evidence>
<dbReference type="GO" id="GO:0046872">
    <property type="term" value="F:metal ion binding"/>
    <property type="evidence" value="ECO:0007669"/>
    <property type="project" value="UniProtKB-KW"/>
</dbReference>
<dbReference type="Pfam" id="PF01435">
    <property type="entry name" value="Peptidase_M48"/>
    <property type="match status" value="1"/>
</dbReference>
<evidence type="ECO:0000256" key="8">
    <source>
        <dbReference type="ARBA" id="ARBA00022833"/>
    </source>
</evidence>
<dbReference type="EMBL" id="FLYE01000023">
    <property type="protein sequence ID" value="SCA56962.1"/>
    <property type="molecule type" value="Genomic_DNA"/>
</dbReference>
<evidence type="ECO:0000256" key="5">
    <source>
        <dbReference type="ARBA" id="ARBA00022692"/>
    </source>
</evidence>
<evidence type="ECO:0000256" key="1">
    <source>
        <dbReference type="ARBA" id="ARBA00001947"/>
    </source>
</evidence>
<proteinExistence type="predicted"/>
<gene>
    <name evidence="14" type="ORF">MTBPR1_30332</name>
</gene>
<feature type="transmembrane region" description="Helical" evidence="12">
    <location>
        <begin position="139"/>
        <end position="158"/>
    </location>
</feature>
<evidence type="ECO:0000256" key="2">
    <source>
        <dbReference type="ARBA" id="ARBA00004651"/>
    </source>
</evidence>
<keyword evidence="10" id="KW-0482">Metalloprotease</keyword>
<dbReference type="GO" id="GO:0005886">
    <property type="term" value="C:plasma membrane"/>
    <property type="evidence" value="ECO:0007669"/>
    <property type="project" value="UniProtKB-SubCell"/>
</dbReference>
<evidence type="ECO:0000256" key="6">
    <source>
        <dbReference type="ARBA" id="ARBA00022723"/>
    </source>
</evidence>
<dbReference type="Proteomes" id="UP000231658">
    <property type="component" value="Unassembled WGS sequence"/>
</dbReference>
<dbReference type="AlphaFoldDB" id="A0A1C3RI84"/>
<comment type="subcellular location">
    <subcellularLocation>
        <location evidence="2">Cell membrane</location>
        <topology evidence="2">Multi-pass membrane protein</topology>
    </subcellularLocation>
</comment>
<protein>
    <recommendedName>
        <fullName evidence="13">Peptidase M48 domain-containing protein</fullName>
    </recommendedName>
</protein>
<reference evidence="14 15" key="1">
    <citation type="submission" date="2016-07" db="EMBL/GenBank/DDBJ databases">
        <authorList>
            <person name="Lefevre C.T."/>
        </authorList>
    </citation>
    <scope>NUCLEOTIDE SEQUENCE [LARGE SCALE GENOMIC DNA]</scope>
    <source>
        <strain evidence="14">PR1</strain>
    </source>
</reference>
<evidence type="ECO:0000256" key="3">
    <source>
        <dbReference type="ARBA" id="ARBA00022475"/>
    </source>
</evidence>
<evidence type="ECO:0000313" key="14">
    <source>
        <dbReference type="EMBL" id="SCA56962.1"/>
    </source>
</evidence>
<feature type="transmembrane region" description="Helical" evidence="12">
    <location>
        <begin position="660"/>
        <end position="680"/>
    </location>
</feature>
<keyword evidence="3" id="KW-1003">Cell membrane</keyword>
<comment type="cofactor">
    <cofactor evidence="1">
        <name>Zn(2+)</name>
        <dbReference type="ChEBI" id="CHEBI:29105"/>
    </cofactor>
</comment>
<evidence type="ECO:0000256" key="12">
    <source>
        <dbReference type="SAM" id="Phobius"/>
    </source>
</evidence>
<keyword evidence="5 12" id="KW-0812">Transmembrane</keyword>
<name>A0A1C3RI84_9PROT</name>
<keyword evidence="9 12" id="KW-1133">Transmembrane helix</keyword>
<dbReference type="RefSeq" id="WP_069189011.1">
    <property type="nucleotide sequence ID" value="NZ_FLYE01000023.1"/>
</dbReference>
<accession>A0A1C3RI84</accession>
<dbReference type="PANTHER" id="PTHR43221:SF1">
    <property type="entry name" value="PROTEASE HTPX"/>
    <property type="match status" value="1"/>
</dbReference>
<feature type="domain" description="Peptidase M48" evidence="13">
    <location>
        <begin position="207"/>
        <end position="446"/>
    </location>
</feature>
<organism evidence="14 15">
    <name type="scientific">Candidatus Terasakiella magnetica</name>
    <dbReference type="NCBI Taxonomy" id="1867952"/>
    <lineage>
        <taxon>Bacteria</taxon>
        <taxon>Pseudomonadati</taxon>
        <taxon>Pseudomonadota</taxon>
        <taxon>Alphaproteobacteria</taxon>
        <taxon>Rhodospirillales</taxon>
        <taxon>Terasakiellaceae</taxon>
        <taxon>Terasakiella</taxon>
    </lineage>
</organism>
<evidence type="ECO:0000256" key="7">
    <source>
        <dbReference type="ARBA" id="ARBA00022801"/>
    </source>
</evidence>
<dbReference type="GO" id="GO:0004222">
    <property type="term" value="F:metalloendopeptidase activity"/>
    <property type="evidence" value="ECO:0007669"/>
    <property type="project" value="InterPro"/>
</dbReference>
<sequence length="683" mass="77840">MYSPNSKETQLIARLTTTGIEVDICPETGGIWLDKGEFILLSKKRHLTEQLYGKYYTYHNSQGHPSPRTGEAMRCCSFKDIAQFEECPTTGGLWFDKEEWDKVLKWSPLLDYQLIEETSNPSSQSEKSLPNLWWQTAKMVVLLNGFFVLSCFGISSLMEMETNWGGFLFISLLVSLFSYLVSPWIIDASLFYLYKSKENALDELPLSLQNFIEEIARKNNIKHPRISLIYDGAPQAFTYGHTPNNARIVISTGLMKILGPKELEAVIAHEVGHAVHWDIAFMSWAQLYPTLFYHLFRSTLPSNGERDAKAGGISAFAYFLYVASEYLTLALSRIRELHADRFAAHTQGNPALLSSALVKIGYGLVHGFSDVPSPHKHHSKKQFEALNIMGVHSTGSLMMPPKAKDTPHDPESLKQVMKWDMWNPWSRWYELQSTHPLISRRLNYLAQQSKSLGQKPYVDFDLKQPESYWDEFAIDLSIHLLPMLALIGLPISQIIFHFFHLLVGTHMESWQVILTAIDLKEAVHVPLAFAGLGFGLMVRTYFQYPLKHFCEMSIAALLKKVKVSAVRPTPCTIRGKIIGKGNPGSFFSDDFYIQDETGLIYLDHRSPLSIWEFFFGFVMTPRYIGQEVEVTGWYRRAPVPYIEVKSLRCLDDSQPMVTTYVWAWSFFASACILAASAYFWTVG</sequence>
<feature type="transmembrane region" description="Helical" evidence="12">
    <location>
        <begin position="523"/>
        <end position="542"/>
    </location>
</feature>
<evidence type="ECO:0000313" key="15">
    <source>
        <dbReference type="Proteomes" id="UP000231658"/>
    </source>
</evidence>
<feature type="transmembrane region" description="Helical" evidence="12">
    <location>
        <begin position="480"/>
        <end position="503"/>
    </location>
</feature>
<evidence type="ECO:0000259" key="13">
    <source>
        <dbReference type="Pfam" id="PF01435"/>
    </source>
</evidence>
<keyword evidence="7" id="KW-0378">Hydrolase</keyword>
<evidence type="ECO:0000256" key="11">
    <source>
        <dbReference type="ARBA" id="ARBA00023136"/>
    </source>
</evidence>
<dbReference type="InterPro" id="IPR050083">
    <property type="entry name" value="HtpX_protease"/>
</dbReference>
<dbReference type="InterPro" id="IPR001915">
    <property type="entry name" value="Peptidase_M48"/>
</dbReference>
<evidence type="ECO:0000256" key="4">
    <source>
        <dbReference type="ARBA" id="ARBA00022670"/>
    </source>
</evidence>
<feature type="transmembrane region" description="Helical" evidence="12">
    <location>
        <begin position="164"/>
        <end position="186"/>
    </location>
</feature>
<keyword evidence="4" id="KW-0645">Protease</keyword>
<dbReference type="GO" id="GO:0006508">
    <property type="term" value="P:proteolysis"/>
    <property type="evidence" value="ECO:0007669"/>
    <property type="project" value="UniProtKB-KW"/>
</dbReference>
<dbReference type="Gene3D" id="3.30.2010.10">
    <property type="entry name" value="Metalloproteases ('zincins'), catalytic domain"/>
    <property type="match status" value="1"/>
</dbReference>
<keyword evidence="6" id="KW-0479">Metal-binding</keyword>
<keyword evidence="8" id="KW-0862">Zinc</keyword>